<feature type="transmembrane region" description="Helical" evidence="1">
    <location>
        <begin position="6"/>
        <end position="26"/>
    </location>
</feature>
<comment type="caution">
    <text evidence="2">The sequence shown here is derived from an EMBL/GenBank/DDBJ whole genome shotgun (WGS) entry which is preliminary data.</text>
</comment>
<dbReference type="RefSeq" id="WP_377580461.1">
    <property type="nucleotide sequence ID" value="NZ_JBHTKA010000007.1"/>
</dbReference>
<keyword evidence="3" id="KW-1185">Reference proteome</keyword>
<evidence type="ECO:0000313" key="2">
    <source>
        <dbReference type="EMBL" id="MFD1001008.1"/>
    </source>
</evidence>
<dbReference type="Proteomes" id="UP001597112">
    <property type="component" value="Unassembled WGS sequence"/>
</dbReference>
<accession>A0ABW3K6Y6</accession>
<name>A0ABW3K6Y6_9BACT</name>
<evidence type="ECO:0000256" key="1">
    <source>
        <dbReference type="SAM" id="Phobius"/>
    </source>
</evidence>
<gene>
    <name evidence="2" type="ORF">ACFQ21_16900</name>
</gene>
<evidence type="ECO:0008006" key="4">
    <source>
        <dbReference type="Google" id="ProtNLM"/>
    </source>
</evidence>
<evidence type="ECO:0000313" key="3">
    <source>
        <dbReference type="Proteomes" id="UP001597112"/>
    </source>
</evidence>
<dbReference type="EMBL" id="JBHTKA010000007">
    <property type="protein sequence ID" value="MFD1001008.1"/>
    <property type="molecule type" value="Genomic_DNA"/>
</dbReference>
<sequence>MKGNKLIFLFLAFLLPVLIFLFLKFFGKNEFAVEPLYNTEAPEVPSGCAPVSIPYHVPDSITKTFTLEKDSLTLLVFGRPDKEALTQLARVDEEFDGDAIHKRIIAPTHAEYTSLKLCIFFLKEPFDLVLVDRRGTIRGQYVANDREEVDRLLTEIAIILKKY</sequence>
<keyword evidence="1" id="KW-0812">Transmembrane</keyword>
<keyword evidence="1" id="KW-0472">Membrane</keyword>
<protein>
    <recommendedName>
        <fullName evidence="4">DUF4174 domain-containing protein</fullName>
    </recommendedName>
</protein>
<organism evidence="2 3">
    <name type="scientific">Ohtaekwangia kribbensis</name>
    <dbReference type="NCBI Taxonomy" id="688913"/>
    <lineage>
        <taxon>Bacteria</taxon>
        <taxon>Pseudomonadati</taxon>
        <taxon>Bacteroidota</taxon>
        <taxon>Cytophagia</taxon>
        <taxon>Cytophagales</taxon>
        <taxon>Fulvivirgaceae</taxon>
        <taxon>Ohtaekwangia</taxon>
    </lineage>
</organism>
<proteinExistence type="predicted"/>
<keyword evidence="1" id="KW-1133">Transmembrane helix</keyword>
<reference evidence="3" key="1">
    <citation type="journal article" date="2019" name="Int. J. Syst. Evol. Microbiol.">
        <title>The Global Catalogue of Microorganisms (GCM) 10K type strain sequencing project: providing services to taxonomists for standard genome sequencing and annotation.</title>
        <authorList>
            <consortium name="The Broad Institute Genomics Platform"/>
            <consortium name="The Broad Institute Genome Sequencing Center for Infectious Disease"/>
            <person name="Wu L."/>
            <person name="Ma J."/>
        </authorList>
    </citation>
    <scope>NUCLEOTIDE SEQUENCE [LARGE SCALE GENOMIC DNA]</scope>
    <source>
        <strain evidence="3">CCUG 58938</strain>
    </source>
</reference>